<dbReference type="InterPro" id="IPR036915">
    <property type="entry name" value="Cyclin-like_sf"/>
</dbReference>
<evidence type="ECO:0000256" key="4">
    <source>
        <dbReference type="RuleBase" id="RU000383"/>
    </source>
</evidence>
<keyword evidence="2 4" id="KW-0195">Cyclin</keyword>
<dbReference type="PANTHER" id="PTHR10177">
    <property type="entry name" value="CYCLINS"/>
    <property type="match status" value="1"/>
</dbReference>
<evidence type="ECO:0000256" key="2">
    <source>
        <dbReference type="ARBA" id="ARBA00023127"/>
    </source>
</evidence>
<evidence type="ECO:0000256" key="1">
    <source>
        <dbReference type="ARBA" id="ARBA00022618"/>
    </source>
</evidence>
<reference evidence="6" key="1">
    <citation type="submission" date="2020-05" db="UniProtKB">
        <authorList>
            <consortium name="EnsemblMetazoa"/>
        </authorList>
    </citation>
    <scope>IDENTIFICATION</scope>
    <source>
        <strain evidence="6">MAF</strain>
    </source>
</reference>
<evidence type="ECO:0000313" key="6">
    <source>
        <dbReference type="EnsemblMetazoa" id="AMEM000492-PA"/>
    </source>
</evidence>
<organism evidence="6 7">
    <name type="scientific">Anopheles merus</name>
    <name type="common">Mosquito</name>
    <dbReference type="NCBI Taxonomy" id="30066"/>
    <lineage>
        <taxon>Eukaryota</taxon>
        <taxon>Metazoa</taxon>
        <taxon>Ecdysozoa</taxon>
        <taxon>Arthropoda</taxon>
        <taxon>Hexapoda</taxon>
        <taxon>Insecta</taxon>
        <taxon>Pterygota</taxon>
        <taxon>Neoptera</taxon>
        <taxon>Endopterygota</taxon>
        <taxon>Diptera</taxon>
        <taxon>Nematocera</taxon>
        <taxon>Culicoidea</taxon>
        <taxon>Culicidae</taxon>
        <taxon>Anophelinae</taxon>
        <taxon>Anopheles</taxon>
    </lineage>
</organism>
<dbReference type="AlphaFoldDB" id="A0A182UMN2"/>
<dbReference type="GO" id="GO:0051301">
    <property type="term" value="P:cell division"/>
    <property type="evidence" value="ECO:0007669"/>
    <property type="project" value="UniProtKB-KW"/>
</dbReference>
<dbReference type="InterPro" id="IPR048258">
    <property type="entry name" value="Cyclins_cyclin-box"/>
</dbReference>
<proteinExistence type="inferred from homology"/>
<dbReference type="VEuPathDB" id="VectorBase:AMEM000492"/>
<keyword evidence="7" id="KW-1185">Reference proteome</keyword>
<dbReference type="InterPro" id="IPR006671">
    <property type="entry name" value="Cyclin_N"/>
</dbReference>
<dbReference type="InterPro" id="IPR013763">
    <property type="entry name" value="Cyclin-like_dom"/>
</dbReference>
<dbReference type="PROSITE" id="PS00292">
    <property type="entry name" value="CYCLINS"/>
    <property type="match status" value="1"/>
</dbReference>
<dbReference type="SUPFAM" id="SSF47954">
    <property type="entry name" value="Cyclin-like"/>
    <property type="match status" value="1"/>
</dbReference>
<protein>
    <submittedName>
        <fullName evidence="6">Cyclin N-terminal domain-containing protein</fullName>
    </submittedName>
</protein>
<comment type="similarity">
    <text evidence="4">Belongs to the cyclin family.</text>
</comment>
<dbReference type="GO" id="GO:0000278">
    <property type="term" value="P:mitotic cell cycle"/>
    <property type="evidence" value="ECO:0007669"/>
    <property type="project" value="UniProtKB-ARBA"/>
</dbReference>
<dbReference type="Gene3D" id="1.10.472.10">
    <property type="entry name" value="Cyclin-like"/>
    <property type="match status" value="2"/>
</dbReference>
<dbReference type="FunFam" id="1.10.472.10:FF:000003">
    <property type="entry name" value="G1/S-specific cyclin-D2"/>
    <property type="match status" value="1"/>
</dbReference>
<keyword evidence="1" id="KW-0132">Cell division</keyword>
<dbReference type="VEuPathDB" id="VectorBase:AMEM21_000138"/>
<evidence type="ECO:0000313" key="7">
    <source>
        <dbReference type="Proteomes" id="UP000075903"/>
    </source>
</evidence>
<accession>A0A182UMN2</accession>
<keyword evidence="3" id="KW-0131">Cell cycle</keyword>
<evidence type="ECO:0000259" key="5">
    <source>
        <dbReference type="SMART" id="SM00385"/>
    </source>
</evidence>
<feature type="domain" description="Cyclin-like" evidence="5">
    <location>
        <begin position="114"/>
        <end position="198"/>
    </location>
</feature>
<dbReference type="Pfam" id="PF00134">
    <property type="entry name" value="Cyclin_N"/>
    <property type="match status" value="1"/>
</dbReference>
<dbReference type="Proteomes" id="UP000075903">
    <property type="component" value="Unassembled WGS sequence"/>
</dbReference>
<evidence type="ECO:0000256" key="3">
    <source>
        <dbReference type="ARBA" id="ARBA00023306"/>
    </source>
</evidence>
<dbReference type="InterPro" id="IPR039361">
    <property type="entry name" value="Cyclin"/>
</dbReference>
<dbReference type="SMART" id="SM00385">
    <property type="entry name" value="CYCLIN"/>
    <property type="match status" value="1"/>
</dbReference>
<sequence>MAPQGATATVIVPSTTSVVTPGTGGMVANIPASNSTTATMGAASAALGFDHLSCQEIIYDEPDNRFADPDRHMITDDRVLPNLIRLERYTIPPCNYFVAVQQDIKPAMRKIVTTWMLEVCDEQKCEEQTFPLAVNFFDRFLCALAIDRYHLQLLGCCTLLLASKIRQCQPLTVDVLSAYTDHAVSPDQIREDICESARVLGACTPSLLLRGHMSSFAAEPSRWWRITSLGVSCVRRGEDVRDTRCNWELLLISKLEWNINAVTAYDYVDHILERVKWGSDDARLREHAHTLIHVCNTGRAAFQFDGGGGGGDDGNGA</sequence>
<dbReference type="EnsemblMetazoa" id="AMEM000492-RA">
    <property type="protein sequence ID" value="AMEM000492-PA"/>
    <property type="gene ID" value="AMEM000492"/>
</dbReference>
<dbReference type="STRING" id="30066.A0A182UMN2"/>
<name>A0A182UMN2_ANOME</name>